<dbReference type="RefSeq" id="WP_061662243.1">
    <property type="nucleotide sequence ID" value="NZ_LOMO01000001.1"/>
</dbReference>
<gene>
    <name evidence="1" type="ORF">AT268_30690</name>
</gene>
<reference evidence="1 2" key="1">
    <citation type="submission" date="2015-12" db="EMBL/GenBank/DDBJ databases">
        <title>Bacillus cereus Group isolate.</title>
        <authorList>
            <person name="Kovac J."/>
        </authorList>
    </citation>
    <scope>NUCLEOTIDE SEQUENCE [LARGE SCALE GENOMIC DNA]</scope>
    <source>
        <strain evidence="1 2">FSL K6-0073</strain>
    </source>
</reference>
<keyword evidence="1" id="KW-0255">Endonuclease</keyword>
<sequence length="338" mass="38878">MTKKDITAELINIWKEEYEAGASFRKIGEKHGVSKATVGKHLTGVVTFREKAPHKKYADEWYELYLSGWSKSAIAKKYNVSAVSVGKILRTEKGVEMQGRKKELMHLLPTFKSLYQEGYDLTYISDKTGVSRQAILNYLNDAGVEIRSYSESSRKYEVDEEFFEKIDSTYKAYILGLVFSSGNLLEHYNSYSLSMVVKKDRVSILEEIFQALTNKKTEELLYVSADNCYKDRICSLKLYNALKKLGLNFRRNMTFPPLEEEFLVPFLKGYLKGASSFASKRGYLTINSELLFYESLVDSISSIIDIDKKYLRKHKYATASITVYQKESVEKIKNFINS</sequence>
<comment type="caution">
    <text evidence="1">The sequence shown here is derived from an EMBL/GenBank/DDBJ whole genome shotgun (WGS) entry which is preliminary data.</text>
</comment>
<keyword evidence="1" id="KW-0378">Hydrolase</keyword>
<protein>
    <submittedName>
        <fullName evidence="1">Endonuclease</fullName>
    </submittedName>
</protein>
<proteinExistence type="predicted"/>
<evidence type="ECO:0000313" key="1">
    <source>
        <dbReference type="EMBL" id="KXY50916.1"/>
    </source>
</evidence>
<dbReference type="GO" id="GO:0004519">
    <property type="term" value="F:endonuclease activity"/>
    <property type="evidence" value="ECO:0007669"/>
    <property type="project" value="UniProtKB-KW"/>
</dbReference>
<organism evidence="1 2">
    <name type="scientific">Bacillus cereus</name>
    <dbReference type="NCBI Taxonomy" id="1396"/>
    <lineage>
        <taxon>Bacteria</taxon>
        <taxon>Bacillati</taxon>
        <taxon>Bacillota</taxon>
        <taxon>Bacilli</taxon>
        <taxon>Bacillales</taxon>
        <taxon>Bacillaceae</taxon>
        <taxon>Bacillus</taxon>
        <taxon>Bacillus cereus group</taxon>
    </lineage>
</organism>
<evidence type="ECO:0000313" key="2">
    <source>
        <dbReference type="Proteomes" id="UP000075476"/>
    </source>
</evidence>
<name>A0A9X0SPP3_BACCE</name>
<dbReference type="Proteomes" id="UP000075476">
    <property type="component" value="Unassembled WGS sequence"/>
</dbReference>
<dbReference type="AlphaFoldDB" id="A0A9X0SPP3"/>
<dbReference type="EMBL" id="LOMO01000001">
    <property type="protein sequence ID" value="KXY50916.1"/>
    <property type="molecule type" value="Genomic_DNA"/>
</dbReference>
<dbReference type="Gene3D" id="1.10.10.60">
    <property type="entry name" value="Homeodomain-like"/>
    <property type="match status" value="3"/>
</dbReference>
<keyword evidence="1" id="KW-0540">Nuclease</keyword>
<accession>A0A9X0SPP3</accession>